<dbReference type="STRING" id="1658765.Msub_12611"/>
<dbReference type="EMBL" id="LFBU01000001">
    <property type="protein sequence ID" value="KMQ76398.1"/>
    <property type="molecule type" value="Genomic_DNA"/>
</dbReference>
<sequence length="309" mass="33924">MIKGLAITPPVLGRISIGRVIEKNGIRLPQKDDQFTITSQVQEKDGWVPHPLDEELRKQSPGSKLRTIPVRMLFNDADLNLRAEYTMFDRKSGRPMCVGNGDTCQRLTQSGVQSLPCPGPTLCEFGKGGLCKPYGRLNVKVGDDDDLGTFIFRTTGYNSIRTLAARLSYYQAVSGGLLAFMPLELRLRGKSTRQSHGTPVYYVDLVVRDGMSLIEAITHARDKSHQFQEAGYDQAALERSAESGFGNSLFEELGEESGDVIEEFFSSDAAKPETSGSDNSPQSHLRAIQRELAGGRGKTNLPRQQSAPG</sequence>
<dbReference type="RefSeq" id="WP_048496380.1">
    <property type="nucleotide sequence ID" value="NZ_LFBU01000001.1"/>
</dbReference>
<accession>A0A0J7JD14</accession>
<proteinExistence type="predicted"/>
<evidence type="ECO:0008006" key="4">
    <source>
        <dbReference type="Google" id="ProtNLM"/>
    </source>
</evidence>
<dbReference type="Proteomes" id="UP000036102">
    <property type="component" value="Unassembled WGS sequence"/>
</dbReference>
<evidence type="ECO:0000313" key="3">
    <source>
        <dbReference type="Proteomes" id="UP000036102"/>
    </source>
</evidence>
<dbReference type="PATRIC" id="fig|1658765.3.peg.2630"/>
<keyword evidence="3" id="KW-1185">Reference proteome</keyword>
<evidence type="ECO:0000256" key="1">
    <source>
        <dbReference type="SAM" id="MobiDB-lite"/>
    </source>
</evidence>
<evidence type="ECO:0000313" key="2">
    <source>
        <dbReference type="EMBL" id="KMQ76398.1"/>
    </source>
</evidence>
<dbReference type="Pfam" id="PF18897">
    <property type="entry name" value="Gp3-like"/>
    <property type="match status" value="1"/>
</dbReference>
<dbReference type="OrthoDB" id="8585509at2"/>
<name>A0A0J7JD14_9GAMM</name>
<gene>
    <name evidence="2" type="ORF">Msub_12611</name>
</gene>
<dbReference type="AlphaFoldDB" id="A0A0J7JD14"/>
<feature type="region of interest" description="Disordered" evidence="1">
    <location>
        <begin position="265"/>
        <end position="309"/>
    </location>
</feature>
<dbReference type="InterPro" id="IPR043991">
    <property type="entry name" value="Gp3-like"/>
</dbReference>
<reference evidence="2 3" key="1">
    <citation type="submission" date="2015-06" db="EMBL/GenBank/DDBJ databases">
        <title>Marinobacter subterrani, a genetically tractable neutrophilic iron-oxidizing strain isolated from the Soudan Iron Mine.</title>
        <authorList>
            <person name="Bonis B.M."/>
            <person name="Gralnick J.A."/>
        </authorList>
    </citation>
    <scope>NUCLEOTIDE SEQUENCE [LARGE SCALE GENOMIC DNA]</scope>
    <source>
        <strain evidence="2 3">JG233</strain>
    </source>
</reference>
<organism evidence="2 3">
    <name type="scientific">Marinobacter subterrani</name>
    <dbReference type="NCBI Taxonomy" id="1658765"/>
    <lineage>
        <taxon>Bacteria</taxon>
        <taxon>Pseudomonadati</taxon>
        <taxon>Pseudomonadota</taxon>
        <taxon>Gammaproteobacteria</taxon>
        <taxon>Pseudomonadales</taxon>
        <taxon>Marinobacteraceae</taxon>
        <taxon>Marinobacter</taxon>
    </lineage>
</organism>
<comment type="caution">
    <text evidence="2">The sequence shown here is derived from an EMBL/GenBank/DDBJ whole genome shotgun (WGS) entry which is preliminary data.</text>
</comment>
<protein>
    <recommendedName>
        <fullName evidence="4">Hydrolase or metal-binding protein</fullName>
    </recommendedName>
</protein>
<feature type="compositionally biased region" description="Polar residues" evidence="1">
    <location>
        <begin position="274"/>
        <end position="283"/>
    </location>
</feature>